<evidence type="ECO:0000313" key="4">
    <source>
        <dbReference type="Proteomes" id="UP000650628"/>
    </source>
</evidence>
<comment type="caution">
    <text evidence="3">The sequence shown here is derived from an EMBL/GenBank/DDBJ whole genome shotgun (WGS) entry which is preliminary data.</text>
</comment>
<dbReference type="EMBL" id="BOOO01000014">
    <property type="protein sequence ID" value="GII29273.1"/>
    <property type="molecule type" value="Genomic_DNA"/>
</dbReference>
<keyword evidence="2" id="KW-1133">Transmembrane helix</keyword>
<accession>A0A8J3TLG8</accession>
<keyword evidence="2" id="KW-0472">Membrane</keyword>
<keyword evidence="4" id="KW-1185">Reference proteome</keyword>
<protein>
    <submittedName>
        <fullName evidence="3">Uncharacterized protein</fullName>
    </submittedName>
</protein>
<evidence type="ECO:0000256" key="1">
    <source>
        <dbReference type="SAM" id="MobiDB-lite"/>
    </source>
</evidence>
<feature type="region of interest" description="Disordered" evidence="1">
    <location>
        <begin position="1"/>
        <end position="31"/>
    </location>
</feature>
<dbReference type="AlphaFoldDB" id="A0A8J3TLG8"/>
<dbReference type="Proteomes" id="UP000650628">
    <property type="component" value="Unassembled WGS sequence"/>
</dbReference>
<feature type="compositionally biased region" description="Acidic residues" evidence="1">
    <location>
        <begin position="1"/>
        <end position="10"/>
    </location>
</feature>
<evidence type="ECO:0000256" key="2">
    <source>
        <dbReference type="SAM" id="Phobius"/>
    </source>
</evidence>
<gene>
    <name evidence="3" type="ORF">Pmi06nite_27150</name>
</gene>
<keyword evidence="2" id="KW-0812">Transmembrane</keyword>
<name>A0A8J3TLG8_9ACTN</name>
<organism evidence="3 4">
    <name type="scientific">Planotetraspora mira</name>
    <dbReference type="NCBI Taxonomy" id="58121"/>
    <lineage>
        <taxon>Bacteria</taxon>
        <taxon>Bacillati</taxon>
        <taxon>Actinomycetota</taxon>
        <taxon>Actinomycetes</taxon>
        <taxon>Streptosporangiales</taxon>
        <taxon>Streptosporangiaceae</taxon>
        <taxon>Planotetraspora</taxon>
    </lineage>
</organism>
<proteinExistence type="predicted"/>
<reference evidence="3 4" key="1">
    <citation type="submission" date="2021-01" db="EMBL/GenBank/DDBJ databases">
        <title>Whole genome shotgun sequence of Planotetraspora mira NBRC 15435.</title>
        <authorList>
            <person name="Komaki H."/>
            <person name="Tamura T."/>
        </authorList>
    </citation>
    <scope>NUCLEOTIDE SEQUENCE [LARGE SCALE GENOMIC DNA]</scope>
    <source>
        <strain evidence="3 4">NBRC 15435</strain>
    </source>
</reference>
<evidence type="ECO:0000313" key="3">
    <source>
        <dbReference type="EMBL" id="GII29273.1"/>
    </source>
</evidence>
<sequence>MCAAGDEEDVVAALEEPPADGPADGAGADDDVPHRSILARAAGPGFRQVPRPNMLRAVHIRARHPEDGSMYKEFLGEVVVWLIPVVVLVGLAILITRPA</sequence>
<feature type="transmembrane region" description="Helical" evidence="2">
    <location>
        <begin position="78"/>
        <end position="96"/>
    </location>
</feature>